<dbReference type="EMBL" id="CAJNOR010000082">
    <property type="protein sequence ID" value="CAF0788934.1"/>
    <property type="molecule type" value="Genomic_DNA"/>
</dbReference>
<feature type="compositionally biased region" description="Polar residues" evidence="1">
    <location>
        <begin position="158"/>
        <end position="202"/>
    </location>
</feature>
<sequence length="388" mass="44164">MANNRGGFRSRDYSNVPATDHLASSRAQHRQSRENRLKSVSDDGADAISDWSDSDREYDVLSDFESTKSYLDNDPKKNYNNLPFNQENASPRSISQFLSAVETPMPFATDSSISTQVSFVIEPEKPKTRYIKNQSSGAVHARNKNLPALLLPARRIQSKQTSPSRLANGSTANSQVSDSKSTTQNHTRFGLSRENTSNNSFNDRMRADSSLSNQSSFQTNSENVDRRQTISSNFSQTFMTRTYEIKKIYVDDYGRLTDTLNTRPPQPRSRQKWGTIVHPPFPLGYQQISSEQVTQVVERLTSPVRCRDRHTPLPPATTTKRYLSVEETDALVSNEFFRTDYFLFLEKINRLSRVKSVRTSEQYWPVVQRQPASIKTMHNNWKGAGIPV</sequence>
<reference evidence="2" key="1">
    <citation type="submission" date="2021-02" db="EMBL/GenBank/DDBJ databases">
        <authorList>
            <person name="Nowell W R."/>
        </authorList>
    </citation>
    <scope>NUCLEOTIDE SEQUENCE</scope>
</reference>
<evidence type="ECO:0000313" key="3">
    <source>
        <dbReference type="Proteomes" id="UP000663828"/>
    </source>
</evidence>
<name>A0A813RYS6_ADIRI</name>
<dbReference type="Proteomes" id="UP000663828">
    <property type="component" value="Unassembled WGS sequence"/>
</dbReference>
<feature type="compositionally biased region" description="Basic and acidic residues" evidence="1">
    <location>
        <begin position="31"/>
        <end position="41"/>
    </location>
</feature>
<accession>A0A813RYS6</accession>
<organism evidence="2 3">
    <name type="scientific">Adineta ricciae</name>
    <name type="common">Rotifer</name>
    <dbReference type="NCBI Taxonomy" id="249248"/>
    <lineage>
        <taxon>Eukaryota</taxon>
        <taxon>Metazoa</taxon>
        <taxon>Spiralia</taxon>
        <taxon>Gnathifera</taxon>
        <taxon>Rotifera</taxon>
        <taxon>Eurotatoria</taxon>
        <taxon>Bdelloidea</taxon>
        <taxon>Adinetida</taxon>
        <taxon>Adinetidae</taxon>
        <taxon>Adineta</taxon>
    </lineage>
</organism>
<comment type="caution">
    <text evidence="2">The sequence shown here is derived from an EMBL/GenBank/DDBJ whole genome shotgun (WGS) entry which is preliminary data.</text>
</comment>
<evidence type="ECO:0000313" key="2">
    <source>
        <dbReference type="EMBL" id="CAF0788934.1"/>
    </source>
</evidence>
<evidence type="ECO:0000256" key="1">
    <source>
        <dbReference type="SAM" id="MobiDB-lite"/>
    </source>
</evidence>
<protein>
    <submittedName>
        <fullName evidence="2">Uncharacterized protein</fullName>
    </submittedName>
</protein>
<feature type="compositionally biased region" description="Polar residues" evidence="1">
    <location>
        <begin position="209"/>
        <end position="222"/>
    </location>
</feature>
<keyword evidence="3" id="KW-1185">Reference proteome</keyword>
<feature type="region of interest" description="Disordered" evidence="1">
    <location>
        <begin position="1"/>
        <end position="51"/>
    </location>
</feature>
<proteinExistence type="predicted"/>
<dbReference type="AlphaFoldDB" id="A0A813RYS6"/>
<feature type="region of interest" description="Disordered" evidence="1">
    <location>
        <begin position="157"/>
        <end position="228"/>
    </location>
</feature>
<gene>
    <name evidence="2" type="ORF">XAT740_LOCUS2379</name>
</gene>